<sequence>MEMLKDIKFNNTFVFQGLEKYFGLDCEYSYEDKNDPYIVLFVTDECNLDCKYCFCKNSTSIKNHVPKYSYQDLVEFLNVNNFDNGTIRFFGGEPLLNKKWIFGCIQYIKQKGLNFKYNIFTNATLIDKNFIELCKKEDVILFLSIEPNIAISSRIDKEGNNIYNIVCENIKILKENNYLNKCIIRAVYDIDKSMDLFEFAKQIIDLGFPMISITIPWTTKGTNIILNDEKLLIFREQLEQFVKHYIENIFNRNFKYIGIHPFCSYINSWFSDDVYLDINSCGAGKDLYSISTDGNIYPCHSFNGIESFIEGNIKSKDKVRRIFDDISALNIDNCTNCILKYTCRSRCLADSYYYNGSIVKPNLYKCFIEKEIVAASAHIYQNIKKHTKLLNVYKRLVSRGSNYYGGNN</sequence>
<evidence type="ECO:0000256" key="5">
    <source>
        <dbReference type="ARBA" id="ARBA00023004"/>
    </source>
</evidence>
<evidence type="ECO:0000313" key="9">
    <source>
        <dbReference type="EMBL" id="SFN90302.1"/>
    </source>
</evidence>
<dbReference type="EMBL" id="FOWD01000004">
    <property type="protein sequence ID" value="SFN90302.1"/>
    <property type="molecule type" value="Genomic_DNA"/>
</dbReference>
<dbReference type="GO" id="GO:0016491">
    <property type="term" value="F:oxidoreductase activity"/>
    <property type="evidence" value="ECO:0007669"/>
    <property type="project" value="InterPro"/>
</dbReference>
<reference evidence="9 10" key="1">
    <citation type="submission" date="2016-10" db="EMBL/GenBank/DDBJ databases">
        <authorList>
            <person name="de Groot N.N."/>
        </authorList>
    </citation>
    <scope>NUCLEOTIDE SEQUENCE [LARGE SCALE GENOMIC DNA]</scope>
    <source>
        <strain evidence="9 10">DSM 1283</strain>
    </source>
</reference>
<dbReference type="SFLD" id="SFLDS00029">
    <property type="entry name" value="Radical_SAM"/>
    <property type="match status" value="1"/>
</dbReference>
<keyword evidence="10" id="KW-1185">Reference proteome</keyword>
<dbReference type="GO" id="GO:0046872">
    <property type="term" value="F:metal ion binding"/>
    <property type="evidence" value="ECO:0007669"/>
    <property type="project" value="UniProtKB-KW"/>
</dbReference>
<dbReference type="InterPro" id="IPR023867">
    <property type="entry name" value="Sulphatase_maturase_rSAM"/>
</dbReference>
<dbReference type="InterPro" id="IPR013785">
    <property type="entry name" value="Aldolase_TIM"/>
</dbReference>
<keyword evidence="4" id="KW-0479">Metal-binding</keyword>
<dbReference type="NCBIfam" id="TIGR04085">
    <property type="entry name" value="rSAM_more_4Fe4S"/>
    <property type="match status" value="1"/>
</dbReference>
<dbReference type="PANTHER" id="PTHR43273">
    <property type="entry name" value="ANAEROBIC SULFATASE-MATURATING ENZYME HOMOLOG ASLB-RELATED"/>
    <property type="match status" value="1"/>
</dbReference>
<feature type="domain" description="Radical SAM core" evidence="8">
    <location>
        <begin position="30"/>
        <end position="247"/>
    </location>
</feature>
<dbReference type="GO" id="GO:0051539">
    <property type="term" value="F:4 iron, 4 sulfur cluster binding"/>
    <property type="evidence" value="ECO:0007669"/>
    <property type="project" value="UniProtKB-KW"/>
</dbReference>
<dbReference type="InterPro" id="IPR000385">
    <property type="entry name" value="MoaA_NifB_PqqE_Fe-S-bd_CS"/>
</dbReference>
<evidence type="ECO:0000256" key="3">
    <source>
        <dbReference type="ARBA" id="ARBA00022691"/>
    </source>
</evidence>
<dbReference type="SUPFAM" id="SSF102114">
    <property type="entry name" value="Radical SAM enzymes"/>
    <property type="match status" value="1"/>
</dbReference>
<dbReference type="SFLD" id="SFLDG01386">
    <property type="entry name" value="main_SPASM_domain-containing"/>
    <property type="match status" value="1"/>
</dbReference>
<dbReference type="CDD" id="cd01335">
    <property type="entry name" value="Radical_SAM"/>
    <property type="match status" value="1"/>
</dbReference>
<dbReference type="Proteomes" id="UP000198806">
    <property type="component" value="Unassembled WGS sequence"/>
</dbReference>
<dbReference type="SFLD" id="SFLDG01384">
    <property type="entry name" value="thioether_bond_formation_requi"/>
    <property type="match status" value="1"/>
</dbReference>
<keyword evidence="2" id="KW-0004">4Fe-4S</keyword>
<dbReference type="PROSITE" id="PS51918">
    <property type="entry name" value="RADICAL_SAM"/>
    <property type="match status" value="1"/>
</dbReference>
<dbReference type="STRING" id="1527.SAMN04489757_1042"/>
<dbReference type="SFLD" id="SFLDG01067">
    <property type="entry name" value="SPASM/twitch_domain_containing"/>
    <property type="match status" value="1"/>
</dbReference>
<dbReference type="AlphaFoldDB" id="A0A1I5CTN5"/>
<evidence type="ECO:0000256" key="4">
    <source>
        <dbReference type="ARBA" id="ARBA00022723"/>
    </source>
</evidence>
<evidence type="ECO:0000256" key="7">
    <source>
        <dbReference type="ARBA" id="ARBA00023601"/>
    </source>
</evidence>
<comment type="similarity">
    <text evidence="7">Belongs to the radical SAM superfamily. Anaerobic sulfatase-maturating enzyme family.</text>
</comment>
<proteinExistence type="inferred from homology"/>
<dbReference type="PANTHER" id="PTHR43273:SF3">
    <property type="entry name" value="ANAEROBIC SULFATASE-MATURATING ENZYME HOMOLOG ASLB-RELATED"/>
    <property type="match status" value="1"/>
</dbReference>
<dbReference type="PROSITE" id="PS01305">
    <property type="entry name" value="MOAA_NIFB_PQQE"/>
    <property type="match status" value="1"/>
</dbReference>
<dbReference type="OrthoDB" id="9792276at2"/>
<evidence type="ECO:0000256" key="1">
    <source>
        <dbReference type="ARBA" id="ARBA00001966"/>
    </source>
</evidence>
<evidence type="ECO:0000256" key="6">
    <source>
        <dbReference type="ARBA" id="ARBA00023014"/>
    </source>
</evidence>
<gene>
    <name evidence="9" type="ORF">SAMN04489757_1042</name>
</gene>
<keyword evidence="6" id="KW-0411">Iron-sulfur</keyword>
<organism evidence="9 10">
    <name type="scientific">Anaerocolumna aminovalerica</name>
    <dbReference type="NCBI Taxonomy" id="1527"/>
    <lineage>
        <taxon>Bacteria</taxon>
        <taxon>Bacillati</taxon>
        <taxon>Bacillota</taxon>
        <taxon>Clostridia</taxon>
        <taxon>Lachnospirales</taxon>
        <taxon>Lachnospiraceae</taxon>
        <taxon>Anaerocolumna</taxon>
    </lineage>
</organism>
<evidence type="ECO:0000256" key="2">
    <source>
        <dbReference type="ARBA" id="ARBA00022485"/>
    </source>
</evidence>
<dbReference type="InterPro" id="IPR007197">
    <property type="entry name" value="rSAM"/>
</dbReference>
<evidence type="ECO:0000313" key="10">
    <source>
        <dbReference type="Proteomes" id="UP000198806"/>
    </source>
</evidence>
<protein>
    <submittedName>
        <fullName evidence="9">Radical SAM superfamily protein</fullName>
    </submittedName>
</protein>
<evidence type="ECO:0000259" key="8">
    <source>
        <dbReference type="PROSITE" id="PS51918"/>
    </source>
</evidence>
<keyword evidence="3" id="KW-0949">S-adenosyl-L-methionine</keyword>
<dbReference type="Pfam" id="PF04055">
    <property type="entry name" value="Radical_SAM"/>
    <property type="match status" value="1"/>
</dbReference>
<dbReference type="Gene3D" id="3.20.20.70">
    <property type="entry name" value="Aldolase class I"/>
    <property type="match status" value="1"/>
</dbReference>
<name>A0A1I5CTN5_9FIRM</name>
<dbReference type="InterPro" id="IPR058240">
    <property type="entry name" value="rSAM_sf"/>
</dbReference>
<keyword evidence="5" id="KW-0408">Iron</keyword>
<comment type="cofactor">
    <cofactor evidence="1">
        <name>[4Fe-4S] cluster</name>
        <dbReference type="ChEBI" id="CHEBI:49883"/>
    </cofactor>
</comment>
<dbReference type="RefSeq" id="WP_091684323.1">
    <property type="nucleotide sequence ID" value="NZ_BAABFM010000079.1"/>
</dbReference>
<dbReference type="InterPro" id="IPR023885">
    <property type="entry name" value="4Fe4S-binding_SPASM_dom"/>
</dbReference>
<accession>A0A1I5CTN5</accession>